<name>A0A4P5P7T7_9ENTE</name>
<evidence type="ECO:0000259" key="1">
    <source>
        <dbReference type="Pfam" id="PF13529"/>
    </source>
</evidence>
<feature type="domain" description="Peptidase C39-like" evidence="1">
    <location>
        <begin position="74"/>
        <end position="189"/>
    </location>
</feature>
<keyword evidence="3" id="KW-1185">Reference proteome</keyword>
<dbReference type="Gene3D" id="3.90.70.10">
    <property type="entry name" value="Cysteine proteinases"/>
    <property type="match status" value="1"/>
</dbReference>
<organism evidence="2 3">
    <name type="scientific">Enterococcus florum</name>
    <dbReference type="NCBI Taxonomy" id="2480627"/>
    <lineage>
        <taxon>Bacteria</taxon>
        <taxon>Bacillati</taxon>
        <taxon>Bacillota</taxon>
        <taxon>Bacilli</taxon>
        <taxon>Lactobacillales</taxon>
        <taxon>Enterococcaceae</taxon>
        <taxon>Enterococcus</taxon>
    </lineage>
</organism>
<dbReference type="AlphaFoldDB" id="A0A4P5P7T7"/>
<dbReference type="Proteomes" id="UP000290567">
    <property type="component" value="Unassembled WGS sequence"/>
</dbReference>
<accession>A0A4P5P7T7</accession>
<evidence type="ECO:0000313" key="3">
    <source>
        <dbReference type="Proteomes" id="UP000290567"/>
    </source>
</evidence>
<dbReference type="InterPro" id="IPR039564">
    <property type="entry name" value="Peptidase_C39-like"/>
</dbReference>
<dbReference type="RefSeq" id="WP_146620788.1">
    <property type="nucleotide sequence ID" value="NZ_BJCC01000001.1"/>
</dbReference>
<protein>
    <recommendedName>
        <fullName evidence="1">Peptidase C39-like domain-containing protein</fullName>
    </recommendedName>
</protein>
<reference evidence="3" key="1">
    <citation type="submission" date="2019-02" db="EMBL/GenBank/DDBJ databases">
        <title>Draft genome sequence of Enterococcus sp. Gos25-1.</title>
        <authorList>
            <person name="Tanaka N."/>
            <person name="Shiwa Y."/>
            <person name="Fujita N."/>
        </authorList>
    </citation>
    <scope>NUCLEOTIDE SEQUENCE [LARGE SCALE GENOMIC DNA]</scope>
    <source>
        <strain evidence="3">Gos25-1</strain>
    </source>
</reference>
<dbReference type="Pfam" id="PF13529">
    <property type="entry name" value="Peptidase_C39_2"/>
    <property type="match status" value="1"/>
</dbReference>
<evidence type="ECO:0000313" key="2">
    <source>
        <dbReference type="EMBL" id="GCF92271.1"/>
    </source>
</evidence>
<dbReference type="OrthoDB" id="3186156at2"/>
<gene>
    <name evidence="2" type="ORF">NRIC_01620</name>
</gene>
<proteinExistence type="predicted"/>
<comment type="caution">
    <text evidence="2">The sequence shown here is derived from an EMBL/GenBank/DDBJ whole genome shotgun (WGS) entry which is preliminary data.</text>
</comment>
<dbReference type="EMBL" id="BJCC01000001">
    <property type="protein sequence ID" value="GCF92271.1"/>
    <property type="molecule type" value="Genomic_DNA"/>
</dbReference>
<sequence length="219" mass="24287">MKKKSSLSTLLGIFLVVAGLGIFSLRFLAPKTIAIPSSFANEANHYLSTSGQDMTLLLQTDPAWGQTPYGSGSETNDLATNGCAITSLAMVLSYYQKRTVLPTEILEWSQDRYYVEGSGTAWSIFPDFADRYQLSCQDLGLDASQIQDRLNQNQPIILSVKPGEFTTIGHIMVIKKDLTSDQIIVYDPNDSPEKEHFKTRYALEPLLAQSVHAWSFAPI</sequence>